<dbReference type="CDD" id="cd04842">
    <property type="entry name" value="Peptidases_S8_Kp43_protease"/>
    <property type="match status" value="1"/>
</dbReference>
<dbReference type="InterPro" id="IPR000209">
    <property type="entry name" value="Peptidase_S8/S53_dom"/>
</dbReference>
<dbReference type="Proteomes" id="UP001174936">
    <property type="component" value="Unassembled WGS sequence"/>
</dbReference>
<dbReference type="GO" id="GO:0006508">
    <property type="term" value="P:proteolysis"/>
    <property type="evidence" value="ECO:0007669"/>
    <property type="project" value="UniProtKB-KW"/>
</dbReference>
<proteinExistence type="inferred from homology"/>
<evidence type="ECO:0000256" key="2">
    <source>
        <dbReference type="ARBA" id="ARBA00022670"/>
    </source>
</evidence>
<keyword evidence="2 5" id="KW-0645">Protease</keyword>
<dbReference type="PANTHER" id="PTHR43399">
    <property type="entry name" value="SUBTILISIN-RELATED"/>
    <property type="match status" value="1"/>
</dbReference>
<feature type="domain" description="Peptidase S8/S53" evidence="7">
    <location>
        <begin position="205"/>
        <end position="520"/>
    </location>
</feature>
<name>A0AA39XQS1_9PEZI</name>
<comment type="caution">
    <text evidence="8">The sequence shown here is derived from an EMBL/GenBank/DDBJ whole genome shotgun (WGS) entry which is preliminary data.</text>
</comment>
<evidence type="ECO:0000313" key="8">
    <source>
        <dbReference type="EMBL" id="KAK0638491.1"/>
    </source>
</evidence>
<evidence type="ECO:0000256" key="5">
    <source>
        <dbReference type="PROSITE-ProRule" id="PRU01240"/>
    </source>
</evidence>
<evidence type="ECO:0000256" key="6">
    <source>
        <dbReference type="SAM" id="MobiDB-lite"/>
    </source>
</evidence>
<dbReference type="Pfam" id="PF00082">
    <property type="entry name" value="Peptidase_S8"/>
    <property type="match status" value="1"/>
</dbReference>
<protein>
    <submittedName>
        <fullName evidence="8">Peptidase S8/S53 domain-containing protein</fullName>
    </submittedName>
</protein>
<dbReference type="InterPro" id="IPR022398">
    <property type="entry name" value="Peptidase_S8_His-AS"/>
</dbReference>
<dbReference type="InterPro" id="IPR036852">
    <property type="entry name" value="Peptidase_S8/S53_dom_sf"/>
</dbReference>
<evidence type="ECO:0000313" key="9">
    <source>
        <dbReference type="Proteomes" id="UP001174936"/>
    </source>
</evidence>
<dbReference type="PROSITE" id="PS00138">
    <property type="entry name" value="SUBTILASE_SER"/>
    <property type="match status" value="1"/>
</dbReference>
<feature type="active site" description="Charge relay system" evidence="5">
    <location>
        <position position="475"/>
    </location>
</feature>
<dbReference type="AlphaFoldDB" id="A0AA39XQS1"/>
<keyword evidence="3 5" id="KW-0378">Hydrolase</keyword>
<keyword evidence="4 5" id="KW-0720">Serine protease</keyword>
<evidence type="ECO:0000256" key="4">
    <source>
        <dbReference type="ARBA" id="ARBA00022825"/>
    </source>
</evidence>
<dbReference type="GO" id="GO:0004252">
    <property type="term" value="F:serine-type endopeptidase activity"/>
    <property type="evidence" value="ECO:0007669"/>
    <property type="project" value="UniProtKB-UniRule"/>
</dbReference>
<reference evidence="8" key="1">
    <citation type="submission" date="2023-06" db="EMBL/GenBank/DDBJ databases">
        <title>Genome-scale phylogeny and comparative genomics of the fungal order Sordariales.</title>
        <authorList>
            <consortium name="Lawrence Berkeley National Laboratory"/>
            <person name="Hensen N."/>
            <person name="Bonometti L."/>
            <person name="Westerberg I."/>
            <person name="Brannstrom I.O."/>
            <person name="Guillou S."/>
            <person name="Cros-Aarteil S."/>
            <person name="Calhoun S."/>
            <person name="Haridas S."/>
            <person name="Kuo A."/>
            <person name="Mondo S."/>
            <person name="Pangilinan J."/>
            <person name="Riley R."/>
            <person name="Labutti K."/>
            <person name="Andreopoulos B."/>
            <person name="Lipzen A."/>
            <person name="Chen C."/>
            <person name="Yanf M."/>
            <person name="Daum C."/>
            <person name="Ng V."/>
            <person name="Clum A."/>
            <person name="Steindorff A."/>
            <person name="Ohm R."/>
            <person name="Martin F."/>
            <person name="Silar P."/>
            <person name="Natvig D."/>
            <person name="Lalanne C."/>
            <person name="Gautier V."/>
            <person name="Ament-Velasquez S.L."/>
            <person name="Kruys A."/>
            <person name="Hutchinson M.I."/>
            <person name="Powell A.J."/>
            <person name="Barry K."/>
            <person name="Miller A.N."/>
            <person name="Grigoriev I.V."/>
            <person name="Debuchy R."/>
            <person name="Gladieux P."/>
            <person name="Thoren M.H."/>
            <person name="Johannesson H."/>
        </authorList>
    </citation>
    <scope>NUCLEOTIDE SEQUENCE</scope>
    <source>
        <strain evidence="8">SMH2532-1</strain>
    </source>
</reference>
<evidence type="ECO:0000256" key="3">
    <source>
        <dbReference type="ARBA" id="ARBA00022801"/>
    </source>
</evidence>
<dbReference type="InterPro" id="IPR023828">
    <property type="entry name" value="Peptidase_S8_Ser-AS"/>
</dbReference>
<dbReference type="EMBL" id="JAULSV010000007">
    <property type="protein sequence ID" value="KAK0638491.1"/>
    <property type="molecule type" value="Genomic_DNA"/>
</dbReference>
<dbReference type="SUPFAM" id="SSF52743">
    <property type="entry name" value="Subtilisin-like"/>
    <property type="match status" value="1"/>
</dbReference>
<evidence type="ECO:0000256" key="1">
    <source>
        <dbReference type="ARBA" id="ARBA00011073"/>
    </source>
</evidence>
<dbReference type="PROSITE" id="PS51892">
    <property type="entry name" value="SUBTILASE"/>
    <property type="match status" value="1"/>
</dbReference>
<feature type="active site" description="Charge relay system" evidence="5">
    <location>
        <position position="255"/>
    </location>
</feature>
<keyword evidence="9" id="KW-1185">Reference proteome</keyword>
<dbReference type="InterPro" id="IPR051048">
    <property type="entry name" value="Peptidase_S8/S53_subtilisin"/>
</dbReference>
<dbReference type="PRINTS" id="PR00723">
    <property type="entry name" value="SUBTILISIN"/>
</dbReference>
<dbReference type="InterPro" id="IPR015500">
    <property type="entry name" value="Peptidase_S8_subtilisin-rel"/>
</dbReference>
<evidence type="ECO:0000259" key="7">
    <source>
        <dbReference type="Pfam" id="PF00082"/>
    </source>
</evidence>
<dbReference type="Gene3D" id="2.60.120.380">
    <property type="match status" value="1"/>
</dbReference>
<dbReference type="PANTHER" id="PTHR43399:SF4">
    <property type="entry name" value="CELL WALL-ASSOCIATED PROTEASE"/>
    <property type="match status" value="1"/>
</dbReference>
<dbReference type="Gene3D" id="3.40.50.200">
    <property type="entry name" value="Peptidase S8/S53 domain"/>
    <property type="match status" value="1"/>
</dbReference>
<organism evidence="8 9">
    <name type="scientific">Cercophora newfieldiana</name>
    <dbReference type="NCBI Taxonomy" id="92897"/>
    <lineage>
        <taxon>Eukaryota</taxon>
        <taxon>Fungi</taxon>
        <taxon>Dikarya</taxon>
        <taxon>Ascomycota</taxon>
        <taxon>Pezizomycotina</taxon>
        <taxon>Sordariomycetes</taxon>
        <taxon>Sordariomycetidae</taxon>
        <taxon>Sordariales</taxon>
        <taxon>Lasiosphaeriaceae</taxon>
        <taxon>Cercophora</taxon>
    </lineage>
</organism>
<dbReference type="InterPro" id="IPR034058">
    <property type="entry name" value="TagA/B/C/D_pept_dom"/>
</dbReference>
<gene>
    <name evidence="8" type="ORF">B0T16DRAFT_337820</name>
</gene>
<sequence>MDQLKINGNNCQAAGDGVYAPPAAPDVSQSDYILVELAGPPGAAEQDQLAQDNVDILQYMGKKVFLCSFKPKTVEDLQTVINRPFVVRAEVYHPNCVAEPALKEGDDTDDLDVEISLHQDVPEEKLDEVKEKIAQATGVTADDLAFGDDGVTSITIKRSQLSSLAEIDEVYAINRYDQPELFNNVACEILKVRGPTGIKSTEYTGGGQKVCVADTGFDTGTTDPKKHHPAFETRVKELMALGRPTLNLSNDPDGHGTHVCGSVLGKLQHAKPEVGMIEGAAPGASLYVQSLFDGNFNKRENGTYSAGLGGLIDNPAGFRLFRPAFERGVYIHTNSWGGGRGFAAQTTDSIDDFAWRYPAMTILFAAGNDGRGADGKGANLPSTVSKQATSKNCIAVGASESTKNQPSPGKAASPDTLATFSSCGPTRPGRQIKPDIVAPGTAILSAKSSVLDPKYRDKPKVDKDDNRLQFMQGTSMATPLVAGCVAILREALLKANNITLPSSALIKALLINGATPLADTSKSTSGFGRVNMADTLAHTGPQLTPPLAGFGERSGPNALTLSRVPGDKLDEFSFPIVIPTGHAGRTLSVTLAWADPYGPELQHHLRLSVAKAGEPERAWDVDTIPNNVQRIVWSQAAEGEYKVVVKALQLFRQPPQAPYARDEVWAPFQPFTFAWRVY</sequence>
<dbReference type="PROSITE" id="PS00137">
    <property type="entry name" value="SUBTILASE_HIS"/>
    <property type="match status" value="1"/>
</dbReference>
<accession>A0AA39XQS1</accession>
<feature type="active site" description="Charge relay system" evidence="5">
    <location>
        <position position="214"/>
    </location>
</feature>
<comment type="similarity">
    <text evidence="1 5">Belongs to the peptidase S8 family.</text>
</comment>
<feature type="region of interest" description="Disordered" evidence="6">
    <location>
        <begin position="397"/>
        <end position="416"/>
    </location>
</feature>